<comment type="subcellular location">
    <subcellularLocation>
        <location evidence="1 9">Cell membrane</location>
        <topology evidence="1 9">Multi-pass membrane protein</topology>
    </subcellularLocation>
</comment>
<feature type="transmembrane region" description="Helical" evidence="9">
    <location>
        <begin position="514"/>
        <end position="531"/>
    </location>
</feature>
<dbReference type="InterPro" id="IPR005665">
    <property type="entry name" value="SecF_bac"/>
</dbReference>
<dbReference type="SUPFAM" id="SSF82866">
    <property type="entry name" value="Multidrug efflux transporter AcrB transmembrane domain"/>
    <property type="match status" value="2"/>
</dbReference>
<comment type="similarity">
    <text evidence="10">Belongs to the SecD/SecF family. SecF subfamily.</text>
</comment>
<evidence type="ECO:0000256" key="8">
    <source>
        <dbReference type="ARBA" id="ARBA00023136"/>
    </source>
</evidence>
<dbReference type="AlphaFoldDB" id="A0A6N2TLW8"/>
<dbReference type="Gene3D" id="1.20.1640.10">
    <property type="entry name" value="Multidrug efflux transporter AcrB transmembrane domain"/>
    <property type="match status" value="2"/>
</dbReference>
<dbReference type="GO" id="GO:0065002">
    <property type="term" value="P:intracellular protein transmembrane transport"/>
    <property type="evidence" value="ECO:0007669"/>
    <property type="project" value="UniProtKB-UniRule"/>
</dbReference>
<comment type="subunit">
    <text evidence="10">Forms a complex with SecD. Part of the essential Sec protein translocation apparatus which comprises SecA, SecYEG and auxiliary proteins SecDF. Other proteins may also be involved.</text>
</comment>
<comment type="subunit">
    <text evidence="9">Forms a complex with SecF. Part of the essential Sec protein translocation apparatus which comprises SecA, SecYEG and auxiliary proteins SecDF. Other proteins may also be involved.</text>
</comment>
<feature type="transmembrane region" description="Helical" evidence="9">
    <location>
        <begin position="208"/>
        <end position="228"/>
    </location>
</feature>
<evidence type="ECO:0000256" key="9">
    <source>
        <dbReference type="HAMAP-Rule" id="MF_01463"/>
    </source>
</evidence>
<dbReference type="Pfam" id="PF22599">
    <property type="entry name" value="SecDF_P1_head"/>
    <property type="match status" value="1"/>
</dbReference>
<proteinExistence type="inferred from homology"/>
<evidence type="ECO:0000259" key="12">
    <source>
        <dbReference type="Pfam" id="PF22599"/>
    </source>
</evidence>
<dbReference type="HAMAP" id="MF_01463_B">
    <property type="entry name" value="SecD_B"/>
    <property type="match status" value="1"/>
</dbReference>
<dbReference type="NCBIfam" id="TIGR01129">
    <property type="entry name" value="secD"/>
    <property type="match status" value="1"/>
</dbReference>
<feature type="transmembrane region" description="Helical" evidence="9">
    <location>
        <begin position="543"/>
        <end position="565"/>
    </location>
</feature>
<keyword evidence="8 9" id="KW-0472">Membrane</keyword>
<feature type="domain" description="Protein export membrane protein SecD/SecF C-terminal" evidence="11">
    <location>
        <begin position="486"/>
        <end position="678"/>
    </location>
</feature>
<evidence type="ECO:0000256" key="2">
    <source>
        <dbReference type="ARBA" id="ARBA00022448"/>
    </source>
</evidence>
<dbReference type="PANTHER" id="PTHR30081">
    <property type="entry name" value="PROTEIN-EXPORT MEMBRANE PROTEIN SEC"/>
    <property type="match status" value="1"/>
</dbReference>
<keyword evidence="6 9" id="KW-1133">Transmembrane helix</keyword>
<evidence type="ECO:0000256" key="3">
    <source>
        <dbReference type="ARBA" id="ARBA00022475"/>
    </source>
</evidence>
<feature type="transmembrane region" description="Helical" evidence="9">
    <location>
        <begin position="235"/>
        <end position="254"/>
    </location>
</feature>
<reference evidence="13" key="1">
    <citation type="submission" date="2019-11" db="EMBL/GenBank/DDBJ databases">
        <authorList>
            <person name="Feng L."/>
        </authorList>
    </citation>
    <scope>NUCLEOTIDE SEQUENCE</scope>
    <source>
        <strain evidence="13">CnexileLFYP112</strain>
    </source>
</reference>
<protein>
    <recommendedName>
        <fullName evidence="9 10">Multifunctional fusion protein</fullName>
    </recommendedName>
    <domain>
        <recommendedName>
            <fullName evidence="9">Protein translocase subunit SecD</fullName>
        </recommendedName>
    </domain>
    <domain>
        <recommendedName>
            <fullName evidence="10">Protein-export membrane protein SecF</fullName>
        </recommendedName>
    </domain>
</protein>
<keyword evidence="5 9" id="KW-0653">Protein transport</keyword>
<dbReference type="InterPro" id="IPR022813">
    <property type="entry name" value="SecD/SecF_arch_bac"/>
</dbReference>
<feature type="transmembrane region" description="Helical" evidence="9">
    <location>
        <begin position="307"/>
        <end position="329"/>
    </location>
</feature>
<feature type="transmembrane region" description="Helical" evidence="9">
    <location>
        <begin position="571"/>
        <end position="590"/>
    </location>
</feature>
<evidence type="ECO:0000256" key="6">
    <source>
        <dbReference type="ARBA" id="ARBA00022989"/>
    </source>
</evidence>
<feature type="domain" description="SecDF P1 head subdomain" evidence="12">
    <location>
        <begin position="94"/>
        <end position="189"/>
    </location>
</feature>
<comment type="similarity">
    <text evidence="9">Belongs to the SecD/SecF family. SecD subfamily.</text>
</comment>
<dbReference type="GO" id="GO:0006605">
    <property type="term" value="P:protein targeting"/>
    <property type="evidence" value="ECO:0007669"/>
    <property type="project" value="UniProtKB-UniRule"/>
</dbReference>
<evidence type="ECO:0000256" key="10">
    <source>
        <dbReference type="HAMAP-Rule" id="MF_01464"/>
    </source>
</evidence>
<evidence type="ECO:0000313" key="13">
    <source>
        <dbReference type="EMBL" id="VYT06605.1"/>
    </source>
</evidence>
<accession>A0A6N2TLW8</accession>
<comment type="caution">
    <text evidence="9">Lacks conserved residue(s) required for the propagation of feature annotation.</text>
</comment>
<dbReference type="InterPro" id="IPR055344">
    <property type="entry name" value="SecD_SecF_C_bact"/>
</dbReference>
<dbReference type="NCBIfam" id="TIGR00916">
    <property type="entry name" value="2A0604s01"/>
    <property type="match status" value="1"/>
</dbReference>
<dbReference type="InterPro" id="IPR054384">
    <property type="entry name" value="SecDF_P1_head"/>
</dbReference>
<dbReference type="HAMAP" id="MF_01464_B">
    <property type="entry name" value="SecF_B"/>
    <property type="match status" value="1"/>
</dbReference>
<evidence type="ECO:0000256" key="4">
    <source>
        <dbReference type="ARBA" id="ARBA00022692"/>
    </source>
</evidence>
<dbReference type="Gene3D" id="3.30.1360.200">
    <property type="match status" value="1"/>
</dbReference>
<keyword evidence="2 9" id="KW-0813">Transport</keyword>
<dbReference type="GO" id="GO:0015450">
    <property type="term" value="F:protein-transporting ATPase activity"/>
    <property type="evidence" value="ECO:0007669"/>
    <property type="project" value="InterPro"/>
</dbReference>
<keyword evidence="4 9" id="KW-0812">Transmembrane</keyword>
<feature type="transmembrane region" description="Helical" evidence="9">
    <location>
        <begin position="260"/>
        <end position="282"/>
    </location>
</feature>
<keyword evidence="3 9" id="KW-1003">Cell membrane</keyword>
<dbReference type="PRINTS" id="PR01755">
    <property type="entry name" value="SECFTRNLCASE"/>
</dbReference>
<dbReference type="NCBIfam" id="TIGR00966">
    <property type="entry name" value="transloc_SecF"/>
    <property type="match status" value="1"/>
</dbReference>
<sequence length="693" mass="76141">MRFGIDIRGGVEAVFEPAGLKTKPTKEQLEMARDVIETRLDAQNILDREVTVDEKAGDIIVRFPWKSDEKDFDPETAIQELGEMAELTFRGEDNTVYVKGSDVSKSQVAVDQQNRYVVELEFTSKGAKKFADATEKLVGQTMGIYMDEELISNPTVNAKITGGKAEITGMASQEEAQNLSDKINSGALPLSMETTNYNTISPTLGNKALNAMALAAEIALVLTCLFMIAWYRLPGVISCLTLAFQVALQVLVISVPQYTITLPGIAGLILSAGMAVDANIIISERISEELKKGNSVRTAVKNGYKRAFSSVLDGNVTTAVVAGILMVLGSGTMLSFGYTLLTGVIINLLAGVWMPRYMLNSVIRYKLFNQEKWFRKKKEKKILKFAETKKYFFLTSVVLLMAGLIWSSVNGMKLDTQFTGGVILRYTYSGEADTGKIQKEVQDVVDRNVNVQTAKNSATGEKNLVITLSGKKGLTPEQQKEILNTINEGNTNQFETAETSAIEPYIGAKTLKNSAIEIVLSFLFIVVYIRVRFSALGGLASGVTAVIALLHDILIVLFIFGIFKIPVNDAFVAVTLTIIGYSINDTIVLYDRIREHRNGAKNKSTLAELVDISTTETLQRSINTAFTVVLCAFVIFVVSVVYGMESITNFSLPLLAGLISGCYSSICIAGPLWVWWEEHKERIQKRKTGRKGK</sequence>
<feature type="transmembrane region" description="Helical" evidence="9">
    <location>
        <begin position="654"/>
        <end position="676"/>
    </location>
</feature>
<evidence type="ECO:0000256" key="1">
    <source>
        <dbReference type="ARBA" id="ARBA00004651"/>
    </source>
</evidence>
<feature type="domain" description="Protein export membrane protein SecD/SecF C-terminal" evidence="11">
    <location>
        <begin position="191"/>
        <end position="358"/>
    </location>
</feature>
<dbReference type="InterPro" id="IPR022645">
    <property type="entry name" value="SecD/SecF_bac"/>
</dbReference>
<dbReference type="InterPro" id="IPR048634">
    <property type="entry name" value="SecD_SecF_C"/>
</dbReference>
<evidence type="ECO:0000256" key="7">
    <source>
        <dbReference type="ARBA" id="ARBA00023010"/>
    </source>
</evidence>
<dbReference type="EMBL" id="CACRTG010000012">
    <property type="protein sequence ID" value="VYT06605.1"/>
    <property type="molecule type" value="Genomic_DNA"/>
</dbReference>
<organism evidence="13">
    <name type="scientific">[Clostridium] nexile</name>
    <dbReference type="NCBI Taxonomy" id="29361"/>
    <lineage>
        <taxon>Bacteria</taxon>
        <taxon>Bacillati</taxon>
        <taxon>Bacillota</taxon>
        <taxon>Clostridia</taxon>
        <taxon>Lachnospirales</taxon>
        <taxon>Lachnospiraceae</taxon>
        <taxon>Tyzzerella</taxon>
    </lineage>
</organism>
<keyword evidence="7 9" id="KW-0811">Translocation</keyword>
<feature type="transmembrane region" description="Helical" evidence="9">
    <location>
        <begin position="335"/>
        <end position="354"/>
    </location>
</feature>
<dbReference type="InterPro" id="IPR005791">
    <property type="entry name" value="SecD"/>
</dbReference>
<dbReference type="PANTHER" id="PTHR30081:SF1">
    <property type="entry name" value="PROTEIN TRANSLOCASE SUBUNIT SECD"/>
    <property type="match status" value="1"/>
</dbReference>
<evidence type="ECO:0000256" key="5">
    <source>
        <dbReference type="ARBA" id="ARBA00022927"/>
    </source>
</evidence>
<feature type="transmembrane region" description="Helical" evidence="9">
    <location>
        <begin position="622"/>
        <end position="642"/>
    </location>
</feature>
<name>A0A6N2TLW8_9FIRM</name>
<dbReference type="Pfam" id="PF02355">
    <property type="entry name" value="SecD_SecF_C"/>
    <property type="match status" value="2"/>
</dbReference>
<evidence type="ECO:0000259" key="11">
    <source>
        <dbReference type="Pfam" id="PF02355"/>
    </source>
</evidence>
<feature type="transmembrane region" description="Helical" evidence="9">
    <location>
        <begin position="391"/>
        <end position="409"/>
    </location>
</feature>
<comment type="function">
    <text evidence="9">Part of the Sec protein translocase complex. Interacts with the SecYEG preprotein conducting channel. SecDF uses the proton motive force (PMF) to complete protein translocation after the ATP-dependent function of SecA.</text>
</comment>
<gene>
    <name evidence="10" type="primary">secF</name>
    <name evidence="9" type="synonym">secD</name>
    <name evidence="13" type="ORF">CNLFYP112_00431</name>
</gene>
<dbReference type="GO" id="GO:0043952">
    <property type="term" value="P:protein transport by the Sec complex"/>
    <property type="evidence" value="ECO:0007669"/>
    <property type="project" value="UniProtKB-UniRule"/>
</dbReference>
<dbReference type="GO" id="GO:0005886">
    <property type="term" value="C:plasma membrane"/>
    <property type="evidence" value="ECO:0007669"/>
    <property type="project" value="UniProtKB-SubCell"/>
</dbReference>